<dbReference type="EMBL" id="CP009811">
    <property type="protein sequence ID" value="ATZ51389.1"/>
    <property type="molecule type" value="Genomic_DNA"/>
</dbReference>
<protein>
    <recommendedName>
        <fullName evidence="5">Secreted protein</fullName>
    </recommendedName>
</protein>
<evidence type="ECO:0008006" key="5">
    <source>
        <dbReference type="Google" id="ProtNLM"/>
    </source>
</evidence>
<feature type="signal peptide" evidence="2">
    <location>
        <begin position="1"/>
        <end position="20"/>
    </location>
</feature>
<feature type="compositionally biased region" description="Basic residues" evidence="1">
    <location>
        <begin position="80"/>
        <end position="97"/>
    </location>
</feature>
<evidence type="ECO:0000313" key="3">
    <source>
        <dbReference type="EMBL" id="ATZ51389.1"/>
    </source>
</evidence>
<keyword evidence="2" id="KW-0732">Signal</keyword>
<feature type="region of interest" description="Disordered" evidence="1">
    <location>
        <begin position="69"/>
        <end position="97"/>
    </location>
</feature>
<dbReference type="Proteomes" id="UP000001798">
    <property type="component" value="Chromosome 7"/>
</dbReference>
<gene>
    <name evidence="3" type="ORF">BCIN_07g00320</name>
</gene>
<evidence type="ECO:0000256" key="2">
    <source>
        <dbReference type="SAM" id="SignalP"/>
    </source>
</evidence>
<reference evidence="3 4" key="1">
    <citation type="journal article" date="2011" name="PLoS Genet.">
        <title>Genomic analysis of the necrotrophic fungal pathogens Sclerotinia sclerotiorum and Botrytis cinerea.</title>
        <authorList>
            <person name="Amselem J."/>
            <person name="Cuomo C.A."/>
            <person name="van Kan J.A."/>
            <person name="Viaud M."/>
            <person name="Benito E.P."/>
            <person name="Couloux A."/>
            <person name="Coutinho P.M."/>
            <person name="de Vries R.P."/>
            <person name="Dyer P.S."/>
            <person name="Fillinger S."/>
            <person name="Fournier E."/>
            <person name="Gout L."/>
            <person name="Hahn M."/>
            <person name="Kohn L."/>
            <person name="Lapalu N."/>
            <person name="Plummer K.M."/>
            <person name="Pradier J.M."/>
            <person name="Quevillon E."/>
            <person name="Sharon A."/>
            <person name="Simon A."/>
            <person name="ten Have A."/>
            <person name="Tudzynski B."/>
            <person name="Tudzynski P."/>
            <person name="Wincker P."/>
            <person name="Andrew M."/>
            <person name="Anthouard V."/>
            <person name="Beever R.E."/>
            <person name="Beffa R."/>
            <person name="Benoit I."/>
            <person name="Bouzid O."/>
            <person name="Brault B."/>
            <person name="Chen Z."/>
            <person name="Choquer M."/>
            <person name="Collemare J."/>
            <person name="Cotton P."/>
            <person name="Danchin E.G."/>
            <person name="Da Silva C."/>
            <person name="Gautier A."/>
            <person name="Giraud C."/>
            <person name="Giraud T."/>
            <person name="Gonzalez C."/>
            <person name="Grossetete S."/>
            <person name="Guldener U."/>
            <person name="Henrissat B."/>
            <person name="Howlett B.J."/>
            <person name="Kodira C."/>
            <person name="Kretschmer M."/>
            <person name="Lappartient A."/>
            <person name="Leroch M."/>
            <person name="Levis C."/>
            <person name="Mauceli E."/>
            <person name="Neuveglise C."/>
            <person name="Oeser B."/>
            <person name="Pearson M."/>
            <person name="Poulain J."/>
            <person name="Poussereau N."/>
            <person name="Quesneville H."/>
            <person name="Rascle C."/>
            <person name="Schumacher J."/>
            <person name="Segurens B."/>
            <person name="Sexton A."/>
            <person name="Silva E."/>
            <person name="Sirven C."/>
            <person name="Soanes D.M."/>
            <person name="Talbot N.J."/>
            <person name="Templeton M."/>
            <person name="Yandava C."/>
            <person name="Yarden O."/>
            <person name="Zeng Q."/>
            <person name="Rollins J.A."/>
            <person name="Lebrun M.H."/>
            <person name="Dickman M."/>
        </authorList>
    </citation>
    <scope>NUCLEOTIDE SEQUENCE [LARGE SCALE GENOMIC DNA]</scope>
    <source>
        <strain evidence="3 4">B05.10</strain>
    </source>
</reference>
<keyword evidence="4" id="KW-1185">Reference proteome</keyword>
<accession>A0A384JLC0</accession>
<sequence length="97" mass="10912">MILLFLTSWLTLFASTKINASSSSSPNSHIVSCLFASHIPQELPCTPSFALSIIPLNTRLSYTPPSLCNPYHSSTNPSRRSLRRKTWHQSKPKIRRS</sequence>
<organism evidence="3 4">
    <name type="scientific">Botryotinia fuckeliana (strain B05.10)</name>
    <name type="common">Noble rot fungus</name>
    <name type="synonym">Botrytis cinerea</name>
    <dbReference type="NCBI Taxonomy" id="332648"/>
    <lineage>
        <taxon>Eukaryota</taxon>
        <taxon>Fungi</taxon>
        <taxon>Dikarya</taxon>
        <taxon>Ascomycota</taxon>
        <taxon>Pezizomycotina</taxon>
        <taxon>Leotiomycetes</taxon>
        <taxon>Helotiales</taxon>
        <taxon>Sclerotiniaceae</taxon>
        <taxon>Botrytis</taxon>
    </lineage>
</organism>
<feature type="chain" id="PRO_5016822513" description="Secreted protein" evidence="2">
    <location>
        <begin position="21"/>
        <end position="97"/>
    </location>
</feature>
<name>A0A384JLC0_BOTFB</name>
<evidence type="ECO:0000313" key="4">
    <source>
        <dbReference type="Proteomes" id="UP000001798"/>
    </source>
</evidence>
<dbReference type="RefSeq" id="XP_024549562.1">
    <property type="nucleotide sequence ID" value="XM_024698298.1"/>
</dbReference>
<dbReference type="KEGG" id="bfu:BCIN_07g00320"/>
<evidence type="ECO:0000256" key="1">
    <source>
        <dbReference type="SAM" id="MobiDB-lite"/>
    </source>
</evidence>
<dbReference type="AlphaFoldDB" id="A0A384JLC0"/>
<dbReference type="VEuPathDB" id="FungiDB:Bcin07g00320"/>
<proteinExistence type="predicted"/>
<reference evidence="3 4" key="2">
    <citation type="journal article" date="2012" name="Eukaryot. Cell">
        <title>Genome update of Botrytis cinerea strains B05.10 and T4.</title>
        <authorList>
            <person name="Staats M."/>
            <person name="van Kan J.A."/>
        </authorList>
    </citation>
    <scope>NUCLEOTIDE SEQUENCE [LARGE SCALE GENOMIC DNA]</scope>
    <source>
        <strain evidence="3 4">B05.10</strain>
    </source>
</reference>
<reference evidence="3 4" key="3">
    <citation type="journal article" date="2017" name="Mol. Plant Pathol.">
        <title>A gapless genome sequence of the fungus Botrytis cinerea.</title>
        <authorList>
            <person name="Van Kan J.A."/>
            <person name="Stassen J.H."/>
            <person name="Mosbach A."/>
            <person name="Van Der Lee T.A."/>
            <person name="Faino L."/>
            <person name="Farmer A.D."/>
            <person name="Papasotiriou D.G."/>
            <person name="Zhou S."/>
            <person name="Seidl M.F."/>
            <person name="Cottam E."/>
            <person name="Edel D."/>
            <person name="Hahn M."/>
            <person name="Schwartz D.C."/>
            <person name="Dietrich R.A."/>
            <person name="Widdison S."/>
            <person name="Scalliet G."/>
        </authorList>
    </citation>
    <scope>NUCLEOTIDE SEQUENCE [LARGE SCALE GENOMIC DNA]</scope>
    <source>
        <strain evidence="3 4">B05.10</strain>
    </source>
</reference>
<dbReference type="GeneID" id="5436594"/>
<feature type="compositionally biased region" description="Polar residues" evidence="1">
    <location>
        <begin position="69"/>
        <end position="79"/>
    </location>
</feature>